<accession>A0A9P0GQ31</accession>
<sequence>MVVPIERVSRAEKPKKYIGNNLNVSLISNRTGLHITGNNCNVKISENSAPIKIIGDNCQLTVLNGRGSIEYIGNCGKINLGPQVSEDVLSYIGNEGEISTVSFAEDFKKCDARESNPSPKNNREGSRVKCGNMAESKARISVCNSNVIRITTSCIPDSINICIPSIRIGGKRHCHSHISHKH</sequence>
<gene>
    <name evidence="1" type="ORF">PHAECO_LOCUS10861</name>
</gene>
<dbReference type="Proteomes" id="UP001153737">
    <property type="component" value="Chromosome 7"/>
</dbReference>
<protein>
    <submittedName>
        <fullName evidence="1">Uncharacterized protein</fullName>
    </submittedName>
</protein>
<dbReference type="OrthoDB" id="8190314at2759"/>
<reference evidence="1" key="2">
    <citation type="submission" date="2022-10" db="EMBL/GenBank/DDBJ databases">
        <authorList>
            <consortium name="ENA_rothamsted_submissions"/>
            <consortium name="culmorum"/>
            <person name="King R."/>
        </authorList>
    </citation>
    <scope>NUCLEOTIDE SEQUENCE</scope>
</reference>
<keyword evidence="2" id="KW-1185">Reference proteome</keyword>
<evidence type="ECO:0000313" key="1">
    <source>
        <dbReference type="EMBL" id="CAH1175716.1"/>
    </source>
</evidence>
<evidence type="ECO:0000313" key="2">
    <source>
        <dbReference type="Proteomes" id="UP001153737"/>
    </source>
</evidence>
<organism evidence="1 2">
    <name type="scientific">Phaedon cochleariae</name>
    <name type="common">Mustard beetle</name>
    <dbReference type="NCBI Taxonomy" id="80249"/>
    <lineage>
        <taxon>Eukaryota</taxon>
        <taxon>Metazoa</taxon>
        <taxon>Ecdysozoa</taxon>
        <taxon>Arthropoda</taxon>
        <taxon>Hexapoda</taxon>
        <taxon>Insecta</taxon>
        <taxon>Pterygota</taxon>
        <taxon>Neoptera</taxon>
        <taxon>Endopterygota</taxon>
        <taxon>Coleoptera</taxon>
        <taxon>Polyphaga</taxon>
        <taxon>Cucujiformia</taxon>
        <taxon>Chrysomeloidea</taxon>
        <taxon>Chrysomelidae</taxon>
        <taxon>Chrysomelinae</taxon>
        <taxon>Chrysomelini</taxon>
        <taxon>Phaedon</taxon>
    </lineage>
</organism>
<dbReference type="AlphaFoldDB" id="A0A9P0GQ31"/>
<reference evidence="1" key="1">
    <citation type="submission" date="2022-01" db="EMBL/GenBank/DDBJ databases">
        <authorList>
            <person name="King R."/>
        </authorList>
    </citation>
    <scope>NUCLEOTIDE SEQUENCE</scope>
</reference>
<proteinExistence type="predicted"/>
<dbReference type="EMBL" id="OU896713">
    <property type="protein sequence ID" value="CAH1175716.1"/>
    <property type="molecule type" value="Genomic_DNA"/>
</dbReference>
<name>A0A9P0GQ31_PHACE</name>